<dbReference type="EMBL" id="QJHL01000002">
    <property type="protein sequence ID" value="PXY44900.1"/>
    <property type="molecule type" value="Genomic_DNA"/>
</dbReference>
<organism evidence="2 3">
    <name type="scientific">Flavobacterium hydrophilum</name>
    <dbReference type="NCBI Taxonomy" id="2211445"/>
    <lineage>
        <taxon>Bacteria</taxon>
        <taxon>Pseudomonadati</taxon>
        <taxon>Bacteroidota</taxon>
        <taxon>Flavobacteriia</taxon>
        <taxon>Flavobacteriales</taxon>
        <taxon>Flavobacteriaceae</taxon>
        <taxon>Flavobacterium</taxon>
    </lineage>
</organism>
<dbReference type="OrthoDB" id="7433394at2"/>
<evidence type="ECO:0000313" key="3">
    <source>
        <dbReference type="Proteomes" id="UP000247681"/>
    </source>
</evidence>
<dbReference type="Proteomes" id="UP000247681">
    <property type="component" value="Unassembled WGS sequence"/>
</dbReference>
<dbReference type="AlphaFoldDB" id="A0A2V4C4Q4"/>
<evidence type="ECO:0000256" key="1">
    <source>
        <dbReference type="SAM" id="SignalP"/>
    </source>
</evidence>
<keyword evidence="3" id="KW-1185">Reference proteome</keyword>
<comment type="caution">
    <text evidence="2">The sequence shown here is derived from an EMBL/GenBank/DDBJ whole genome shotgun (WGS) entry which is preliminary data.</text>
</comment>
<feature type="chain" id="PRO_5016128321" evidence="1">
    <location>
        <begin position="21"/>
        <end position="254"/>
    </location>
</feature>
<evidence type="ECO:0000313" key="2">
    <source>
        <dbReference type="EMBL" id="PXY44900.1"/>
    </source>
</evidence>
<name>A0A2V4C4Q4_9FLAO</name>
<proteinExistence type="predicted"/>
<feature type="signal peptide" evidence="1">
    <location>
        <begin position="1"/>
        <end position="20"/>
    </location>
</feature>
<keyword evidence="1" id="KW-0732">Signal</keyword>
<sequence length="254" mass="29200">MKKLKIICLFLTMHSINLVAGQDLKPEYQKFIKAFIANVKNDKKEAIGAMISYPFKREYPIPTIKNKAEFIKRYNEIFDAILKSEIIKSDPAKDWSEVGWRGIMLNQGTIWMDTDGKLTAINYQSKFEKDFKNKIIASEKTKLHPSIAKFKTPECVLETSKFRIRIDDLGNGNYRYASWSIKKSISEKPDLVITNGKWLPDGTGGNHSFEFKKGQYVYECYIAPLREKGAAPARLIIYQNKKEILSQDAKIVSK</sequence>
<gene>
    <name evidence="2" type="ORF">DMB68_09265</name>
</gene>
<protein>
    <submittedName>
        <fullName evidence="2">Uncharacterized protein</fullName>
    </submittedName>
</protein>
<reference evidence="2 3" key="1">
    <citation type="submission" date="2018-05" db="EMBL/GenBank/DDBJ databases">
        <title>Flavobacterium sp. strain IMCC34758, incomplete genome.</title>
        <authorList>
            <person name="Joung Y."/>
        </authorList>
    </citation>
    <scope>NUCLEOTIDE SEQUENCE [LARGE SCALE GENOMIC DNA]</scope>
    <source>
        <strain evidence="2 3">IMCC34758</strain>
    </source>
</reference>
<accession>A0A2V4C4Q4</accession>